<protein>
    <recommendedName>
        <fullName evidence="5">Ubiquitin-activating enzyme E1 C-terminal domain-containing protein</fullName>
    </recommendedName>
</protein>
<dbReference type="GO" id="GO:0006511">
    <property type="term" value="P:ubiquitin-dependent protein catabolic process"/>
    <property type="evidence" value="ECO:0007669"/>
    <property type="project" value="TreeGrafter"/>
</dbReference>
<comment type="similarity">
    <text evidence="2">Belongs to the ubiquitin-activating E1 family.</text>
</comment>
<dbReference type="InterPro" id="IPR018965">
    <property type="entry name" value="Ub-activating_enz_E1_C"/>
</dbReference>
<dbReference type="AlphaFoldDB" id="A0A1Z5KQS9"/>
<dbReference type="Gene3D" id="1.10.10.2660">
    <property type="entry name" value="Ubiquitin-activating enzyme E1, SCCH domain"/>
    <property type="match status" value="1"/>
</dbReference>
<dbReference type="Pfam" id="PF00899">
    <property type="entry name" value="ThiF"/>
    <property type="match status" value="1"/>
</dbReference>
<dbReference type="PRINTS" id="PR01849">
    <property type="entry name" value="UBIQUITINACT"/>
</dbReference>
<dbReference type="UniPathway" id="UPA00143"/>
<dbReference type="Pfam" id="PF10585">
    <property type="entry name" value="UBA_E1_SCCH"/>
    <property type="match status" value="1"/>
</dbReference>
<dbReference type="EMBL" id="BDSP01000273">
    <property type="protein sequence ID" value="GAX28351.1"/>
    <property type="molecule type" value="Genomic_DNA"/>
</dbReference>
<evidence type="ECO:0000256" key="4">
    <source>
        <dbReference type="SAM" id="SignalP"/>
    </source>
</evidence>
<dbReference type="Gene3D" id="3.40.50.720">
    <property type="entry name" value="NAD(P)-binding Rossmann-like Domain"/>
    <property type="match status" value="1"/>
</dbReference>
<dbReference type="InterPro" id="IPR000594">
    <property type="entry name" value="ThiF_NAD_FAD-bd"/>
</dbReference>
<dbReference type="InterPro" id="IPR035985">
    <property type="entry name" value="Ubiquitin-activating_enz"/>
</dbReference>
<gene>
    <name evidence="6" type="ORF">FisN_4Hh013</name>
</gene>
<dbReference type="SMART" id="SM00985">
    <property type="entry name" value="UBA_e1_C"/>
    <property type="match status" value="1"/>
</dbReference>
<dbReference type="InterPro" id="IPR042063">
    <property type="entry name" value="Ubi_acti_E1_SCCH"/>
</dbReference>
<keyword evidence="3" id="KW-0436">Ligase</keyword>
<dbReference type="Gene3D" id="3.40.50.12550">
    <property type="entry name" value="Ubiquitin-activating enzyme E1, inactive adenylation domain, subdomain 2"/>
    <property type="match status" value="1"/>
</dbReference>
<dbReference type="GO" id="GO:0006974">
    <property type="term" value="P:DNA damage response"/>
    <property type="evidence" value="ECO:0007669"/>
    <property type="project" value="TreeGrafter"/>
</dbReference>
<comment type="caution">
    <text evidence="6">The sequence shown here is derived from an EMBL/GenBank/DDBJ whole genome shotgun (WGS) entry which is preliminary data.</text>
</comment>
<sequence length="1141" mass="126294">MRNSISYLAFLIVAWGSQICQSAWFPRPVALTPRWNGASDIITSIRRGGEQQDDAERYSRQLYTLGARAQSLIRSSLIYLDGPPSSGLLYETAKNLALSGVRHIVIVQSDDEMDALYHNEQLDDLGNAYQRSIRAELEELGHSTEEIPSGAELLLQYIRRLNPGVQVSLAHRNELQQQLSNHDGEINRRVLVSVDRPPPSNLQLNQLAREKYVAFVAVETAGVFGRVFCDFGSSFQVEDADGETPLVTPLDKVEEDGDTLVVSCILGEKHDVSKGDQIEFQLRNGSAVAQRCVVTNVYNPFRFSIRLVEDSSLTERPSSSEFVALVNNQAASFRRVKVPQTIEFLSLEEALTSASSDPSLFAACDLEKSFDETRKLASMACFQALHDFVKEKNCHPQFSDMNEFWDMCLMAYPSLATVDPEEAKSHLKSFLRCYAAKLTPFLAVFGAIAAQEALKASTSLYFPVKQFLLYDCDEVLPKLDQDEARKGSSCLVPGLRHILGDDIVDILQSKQLFIVGAGAIGCELLKNLASMGVGTKGDGKVCLTDMDTIEKSNLSRQLLFRDNDIGDFKSAAAQKAARRFFRDINIESHTSRVGAEESTPFGESFWSNRVDVVLNALDNVEARMFMDEQCVKYSKALVDAGTMGSKGNVQVVIPDQSESYASSVDPPEPSIAVCTLKNFPYAIAHTIEWARDLFDGLFQRRCDRTNQLIAKTKGTSIDDIVTELLSDSSEEAVREIAVEVKEDLLALSIDAENDLKSLVFKWAATMAVQFFLVAPRNLIKEHPLGSHDEDGEAFWTGTRRPPRELSFSPEDNGADQTVINANLVDFVREAARLRFEAITGKVSAGIDPMFTTEDASSILKVYYEQYRSETDDIVESETSAEESLRATLDNASSLLSDKKMLAIDFEKDDETNGHVAFVNAASNLRAISYGIPPVDQMETRRVAGNIVPAMITTTALVSGLSCIELLKLSQNLPLRSYRNAFINLALPFFAFTVPLPAEPVAIYNGRSYTIWDRLTIKESKVAAAKGGITMRSMMRRLSEIISGDSEKVDISSVSLGPYLLYASFLHEDDDEILDKPLWEVIKNALDESHSFENENSRGEDAFGPASSLVENGTVDITVTVLDEDGEEIELPAVQVVRHSSE</sequence>
<dbReference type="InterPro" id="IPR019572">
    <property type="entry name" value="UBA_E1_SCCH"/>
</dbReference>
<dbReference type="PANTHER" id="PTHR10953">
    <property type="entry name" value="UBIQUITIN-ACTIVATING ENZYME E1"/>
    <property type="match status" value="1"/>
</dbReference>
<dbReference type="InterPro" id="IPR000011">
    <property type="entry name" value="UBQ/SUMO-activ_enz_E1-like"/>
</dbReference>
<dbReference type="InterPro" id="IPR045886">
    <property type="entry name" value="ThiF/MoeB/HesA"/>
</dbReference>
<evidence type="ECO:0000313" key="6">
    <source>
        <dbReference type="EMBL" id="GAX28351.1"/>
    </source>
</evidence>
<evidence type="ECO:0000313" key="7">
    <source>
        <dbReference type="Proteomes" id="UP000198406"/>
    </source>
</evidence>
<feature type="chain" id="PRO_5013006837" description="Ubiquitin-activating enzyme E1 C-terminal domain-containing protein" evidence="4">
    <location>
        <begin position="23"/>
        <end position="1141"/>
    </location>
</feature>
<evidence type="ECO:0000256" key="2">
    <source>
        <dbReference type="ARBA" id="ARBA00005673"/>
    </source>
</evidence>
<keyword evidence="7" id="KW-1185">Reference proteome</keyword>
<dbReference type="Proteomes" id="UP000198406">
    <property type="component" value="Unassembled WGS sequence"/>
</dbReference>
<dbReference type="InParanoid" id="A0A1Z5KQS9"/>
<evidence type="ECO:0000256" key="1">
    <source>
        <dbReference type="ARBA" id="ARBA00004906"/>
    </source>
</evidence>
<dbReference type="GO" id="GO:0004839">
    <property type="term" value="F:ubiquitin activating enzyme activity"/>
    <property type="evidence" value="ECO:0007669"/>
    <property type="project" value="TreeGrafter"/>
</dbReference>
<dbReference type="PANTHER" id="PTHR10953:SF4">
    <property type="entry name" value="UBIQUITIN-ACTIVATING ENZYME E1 C-TERMINAL DOMAIN-CONTAINING PROTEIN"/>
    <property type="match status" value="1"/>
</dbReference>
<evidence type="ECO:0000256" key="3">
    <source>
        <dbReference type="ARBA" id="ARBA00022598"/>
    </source>
</evidence>
<feature type="signal peptide" evidence="4">
    <location>
        <begin position="1"/>
        <end position="22"/>
    </location>
</feature>
<dbReference type="GO" id="GO:0005737">
    <property type="term" value="C:cytoplasm"/>
    <property type="evidence" value="ECO:0007669"/>
    <property type="project" value="TreeGrafter"/>
</dbReference>
<feature type="domain" description="Ubiquitin-activating enzyme E1 C-terminal" evidence="5">
    <location>
        <begin position="977"/>
        <end position="1133"/>
    </location>
</feature>
<dbReference type="SUPFAM" id="SSF69572">
    <property type="entry name" value="Activating enzymes of the ubiquitin-like proteins"/>
    <property type="match status" value="3"/>
</dbReference>
<dbReference type="InterPro" id="IPR042302">
    <property type="entry name" value="E1_FCCH_sf"/>
</dbReference>
<dbReference type="Gene3D" id="3.50.50.80">
    <property type="entry name" value="Ubiquitin-activating enzyme E1, inactive adenylation domain, subdomain 1"/>
    <property type="match status" value="1"/>
</dbReference>
<evidence type="ECO:0000259" key="5">
    <source>
        <dbReference type="SMART" id="SM00985"/>
    </source>
</evidence>
<accession>A0A1Z5KQS9</accession>
<dbReference type="InterPro" id="IPR042449">
    <property type="entry name" value="Ub-E1_IAD_1"/>
</dbReference>
<dbReference type="GO" id="GO:0005634">
    <property type="term" value="C:nucleus"/>
    <property type="evidence" value="ECO:0007669"/>
    <property type="project" value="TreeGrafter"/>
</dbReference>
<proteinExistence type="inferred from homology"/>
<comment type="pathway">
    <text evidence="1">Protein modification; protein ubiquitination.</text>
</comment>
<keyword evidence="4" id="KW-0732">Signal</keyword>
<reference evidence="6 7" key="1">
    <citation type="journal article" date="2015" name="Plant Cell">
        <title>Oil accumulation by the oleaginous diatom Fistulifera solaris as revealed by the genome and transcriptome.</title>
        <authorList>
            <person name="Tanaka T."/>
            <person name="Maeda Y."/>
            <person name="Veluchamy A."/>
            <person name="Tanaka M."/>
            <person name="Abida H."/>
            <person name="Marechal E."/>
            <person name="Bowler C."/>
            <person name="Muto M."/>
            <person name="Sunaga Y."/>
            <person name="Tanaka M."/>
            <person name="Yoshino T."/>
            <person name="Taniguchi T."/>
            <person name="Fukuda Y."/>
            <person name="Nemoto M."/>
            <person name="Matsumoto M."/>
            <person name="Wong P.S."/>
            <person name="Aburatani S."/>
            <person name="Fujibuchi W."/>
        </authorList>
    </citation>
    <scope>NUCLEOTIDE SEQUENCE [LARGE SCALE GENOMIC DNA]</scope>
    <source>
        <strain evidence="6 7">JPCC DA0580</strain>
    </source>
</reference>
<dbReference type="OrthoDB" id="10252231at2759"/>
<dbReference type="Gene3D" id="2.40.30.180">
    <property type="entry name" value="Ubiquitin-activating enzyme E1, FCCH domain"/>
    <property type="match status" value="1"/>
</dbReference>
<name>A0A1Z5KQS9_FISSO</name>
<organism evidence="6 7">
    <name type="scientific">Fistulifera solaris</name>
    <name type="common">Oleaginous diatom</name>
    <dbReference type="NCBI Taxonomy" id="1519565"/>
    <lineage>
        <taxon>Eukaryota</taxon>
        <taxon>Sar</taxon>
        <taxon>Stramenopiles</taxon>
        <taxon>Ochrophyta</taxon>
        <taxon>Bacillariophyta</taxon>
        <taxon>Bacillariophyceae</taxon>
        <taxon>Bacillariophycidae</taxon>
        <taxon>Naviculales</taxon>
        <taxon>Naviculaceae</taxon>
        <taxon>Fistulifera</taxon>
    </lineage>
</organism>